<reference evidence="2" key="1">
    <citation type="submission" date="2017-08" db="EMBL/GenBank/DDBJ databases">
        <title>Direct submision.</title>
        <authorList>
            <person name="Kim S.-J."/>
            <person name="Rhee S.-K."/>
        </authorList>
    </citation>
    <scope>NUCLEOTIDE SEQUENCE [LARGE SCALE GENOMIC DNA]</scope>
    <source>
        <strain evidence="2">GI5</strain>
    </source>
</reference>
<dbReference type="RefSeq" id="WP_101895677.1">
    <property type="nucleotide sequence ID" value="NZ_CP022684.1"/>
</dbReference>
<proteinExistence type="predicted"/>
<evidence type="ECO:0000313" key="1">
    <source>
        <dbReference type="EMBL" id="AUM14303.1"/>
    </source>
</evidence>
<dbReference type="KEGG" id="kak:Kalk_18560"/>
<keyword evidence="2" id="KW-1185">Reference proteome</keyword>
<organism evidence="1 2">
    <name type="scientific">Ketobacter alkanivorans</name>
    <dbReference type="NCBI Taxonomy" id="1917421"/>
    <lineage>
        <taxon>Bacteria</taxon>
        <taxon>Pseudomonadati</taxon>
        <taxon>Pseudomonadota</taxon>
        <taxon>Gammaproteobacteria</taxon>
        <taxon>Pseudomonadales</taxon>
        <taxon>Ketobacteraceae</taxon>
        <taxon>Ketobacter</taxon>
    </lineage>
</organism>
<gene>
    <name evidence="1" type="ORF">Kalk_18560</name>
</gene>
<dbReference type="Pfam" id="PF12261">
    <property type="entry name" value="T_hemolysin"/>
    <property type="match status" value="1"/>
</dbReference>
<dbReference type="Proteomes" id="UP000235116">
    <property type="component" value="Chromosome"/>
</dbReference>
<name>A0A2K9LPU7_9GAMM</name>
<dbReference type="InterPro" id="IPR022050">
    <property type="entry name" value="T_hemolysin"/>
</dbReference>
<dbReference type="OrthoDB" id="7432757at2"/>
<protein>
    <recommendedName>
        <fullName evidence="3">Thermostable hemolysin</fullName>
    </recommendedName>
</protein>
<dbReference type="AlphaFoldDB" id="A0A2K9LPU7"/>
<sequence>MVAAVFPDQIFAQLSVGEVPLRVVGYLAWHDGRARVERFIAHRFQEQHQAKIRAFLPMLVALESVSGEIYAAIGVRSANAEKLFLEQYLNNPIEAEIARYSRTECGRKDVIEVGNLAAGQRGISRYFFAVLTDVLLQWGARWLACTGTPDVVNVFHRLGMQPLEIAGANPDCLPDRGSQWGSYYSHNPIVMVGEVARGHALIQKSGFLQRCNYRRSEVSDVLIA</sequence>
<evidence type="ECO:0000313" key="2">
    <source>
        <dbReference type="Proteomes" id="UP000235116"/>
    </source>
</evidence>
<dbReference type="EMBL" id="CP022684">
    <property type="protein sequence ID" value="AUM14303.1"/>
    <property type="molecule type" value="Genomic_DNA"/>
</dbReference>
<accession>A0A2K9LPU7</accession>
<evidence type="ECO:0008006" key="3">
    <source>
        <dbReference type="Google" id="ProtNLM"/>
    </source>
</evidence>